<dbReference type="PRINTS" id="PR00783">
    <property type="entry name" value="MINTRINSICP"/>
</dbReference>
<keyword evidence="4 6" id="KW-0472">Membrane</keyword>
<keyword evidence="2 5" id="KW-0812">Transmembrane</keyword>
<protein>
    <recommendedName>
        <fullName evidence="8">Major intrinsic protein</fullName>
    </recommendedName>
</protein>
<dbReference type="SUPFAM" id="SSF81338">
    <property type="entry name" value="Aquaporin-like"/>
    <property type="match status" value="1"/>
</dbReference>
<dbReference type="InterPro" id="IPR000425">
    <property type="entry name" value="MIP"/>
</dbReference>
<comment type="subcellular location">
    <subcellularLocation>
        <location evidence="1">Membrane</location>
        <topology evidence="1">Multi-pass membrane protein</topology>
    </subcellularLocation>
</comment>
<dbReference type="Gene3D" id="1.20.1080.10">
    <property type="entry name" value="Glycerol uptake facilitator protein"/>
    <property type="match status" value="1"/>
</dbReference>
<dbReference type="PANTHER" id="PTHR45724:SF6">
    <property type="entry name" value="AQUAPORIN NIP-TYPE"/>
    <property type="match status" value="1"/>
</dbReference>
<proteinExistence type="evidence at transcript level"/>
<keyword evidence="5" id="KW-0813">Transport</keyword>
<dbReference type="AlphaFoldDB" id="I3SVP2"/>
<evidence type="ECO:0008006" key="8">
    <source>
        <dbReference type="Google" id="ProtNLM"/>
    </source>
</evidence>
<keyword evidence="3 6" id="KW-1133">Transmembrane helix</keyword>
<feature type="transmembrane region" description="Helical" evidence="6">
    <location>
        <begin position="59"/>
        <end position="80"/>
    </location>
</feature>
<organism evidence="7">
    <name type="scientific">Medicago truncatula</name>
    <name type="common">Barrel medic</name>
    <name type="synonym">Medicago tribuloides</name>
    <dbReference type="NCBI Taxonomy" id="3880"/>
    <lineage>
        <taxon>Eukaryota</taxon>
        <taxon>Viridiplantae</taxon>
        <taxon>Streptophyta</taxon>
        <taxon>Embryophyta</taxon>
        <taxon>Tracheophyta</taxon>
        <taxon>Spermatophyta</taxon>
        <taxon>Magnoliopsida</taxon>
        <taxon>eudicotyledons</taxon>
        <taxon>Gunneridae</taxon>
        <taxon>Pentapetalae</taxon>
        <taxon>rosids</taxon>
        <taxon>fabids</taxon>
        <taxon>Fabales</taxon>
        <taxon>Fabaceae</taxon>
        <taxon>Papilionoideae</taxon>
        <taxon>50 kb inversion clade</taxon>
        <taxon>NPAAA clade</taxon>
        <taxon>Hologalegina</taxon>
        <taxon>IRL clade</taxon>
        <taxon>Trifolieae</taxon>
        <taxon>Medicago</taxon>
    </lineage>
</organism>
<dbReference type="PANTHER" id="PTHR45724">
    <property type="entry name" value="AQUAPORIN NIP2-1"/>
    <property type="match status" value="1"/>
</dbReference>
<evidence type="ECO:0000256" key="2">
    <source>
        <dbReference type="ARBA" id="ARBA00022692"/>
    </source>
</evidence>
<dbReference type="InterPro" id="IPR023271">
    <property type="entry name" value="Aquaporin-like"/>
</dbReference>
<reference evidence="7" key="1">
    <citation type="submission" date="2012-05" db="EMBL/GenBank/DDBJ databases">
        <authorList>
            <person name="Krishnakumar V."/>
            <person name="Cheung F."/>
            <person name="Xiao Y."/>
            <person name="Chan A."/>
            <person name="Moskal W.A."/>
            <person name="Town C.D."/>
        </authorList>
    </citation>
    <scope>NUCLEOTIDE SEQUENCE</scope>
</reference>
<evidence type="ECO:0000256" key="1">
    <source>
        <dbReference type="ARBA" id="ARBA00004141"/>
    </source>
</evidence>
<evidence type="ECO:0000256" key="6">
    <source>
        <dbReference type="SAM" id="Phobius"/>
    </source>
</evidence>
<evidence type="ECO:0000256" key="4">
    <source>
        <dbReference type="ARBA" id="ARBA00023136"/>
    </source>
</evidence>
<feature type="transmembrane region" description="Helical" evidence="6">
    <location>
        <begin position="20"/>
        <end position="38"/>
    </location>
</feature>
<dbReference type="EMBL" id="BT144540">
    <property type="protein sequence ID" value="AFK44334.1"/>
    <property type="molecule type" value="mRNA"/>
</dbReference>
<evidence type="ECO:0000313" key="7">
    <source>
        <dbReference type="EMBL" id="AFK44334.1"/>
    </source>
</evidence>
<comment type="similarity">
    <text evidence="5">Belongs to the MIP/aquaporin (TC 1.A.8) family.</text>
</comment>
<evidence type="ECO:0000256" key="5">
    <source>
        <dbReference type="RuleBase" id="RU000477"/>
    </source>
</evidence>
<sequence>MFVISAVATDDRAVDDPASIAVGMTLTLNLFIAGPVSGASMNPARSIGPAIVIHIYKGLWIYIVGPIIGAIAGALAYNFLRSAYKPTSETIADKPTSELTTDSQLQRHCIGLI</sequence>
<dbReference type="InterPro" id="IPR034294">
    <property type="entry name" value="Aquaporin_transptr"/>
</dbReference>
<dbReference type="GO" id="GO:0016020">
    <property type="term" value="C:membrane"/>
    <property type="evidence" value="ECO:0007669"/>
    <property type="project" value="UniProtKB-SubCell"/>
</dbReference>
<dbReference type="GO" id="GO:0015267">
    <property type="term" value="F:channel activity"/>
    <property type="evidence" value="ECO:0007669"/>
    <property type="project" value="InterPro"/>
</dbReference>
<evidence type="ECO:0000256" key="3">
    <source>
        <dbReference type="ARBA" id="ARBA00022989"/>
    </source>
</evidence>
<name>I3SVP2_MEDTR</name>
<accession>I3SVP2</accession>
<dbReference type="Pfam" id="PF00230">
    <property type="entry name" value="MIP"/>
    <property type="match status" value="1"/>
</dbReference>